<evidence type="ECO:0000256" key="1">
    <source>
        <dbReference type="ARBA" id="ARBA00004141"/>
    </source>
</evidence>
<dbReference type="STRING" id="683960.A0A1E3P718"/>
<feature type="transmembrane region" description="Helical" evidence="7">
    <location>
        <begin position="392"/>
        <end position="416"/>
    </location>
</feature>
<gene>
    <name evidence="8" type="ORF">WICANDRAFT_61317</name>
</gene>
<evidence type="ECO:0000313" key="8">
    <source>
        <dbReference type="EMBL" id="ODQ60752.1"/>
    </source>
</evidence>
<dbReference type="PANTHER" id="PTHR10766:SF111">
    <property type="entry name" value="TRANSMEMBRANE 9 SUPERFAMILY MEMBER 2"/>
    <property type="match status" value="1"/>
</dbReference>
<evidence type="ECO:0000313" key="9">
    <source>
        <dbReference type="Proteomes" id="UP000094112"/>
    </source>
</evidence>
<proteinExistence type="inferred from homology"/>
<evidence type="ECO:0000256" key="2">
    <source>
        <dbReference type="ARBA" id="ARBA00005227"/>
    </source>
</evidence>
<keyword evidence="4 7" id="KW-0732">Signal</keyword>
<evidence type="ECO:0000256" key="5">
    <source>
        <dbReference type="ARBA" id="ARBA00022989"/>
    </source>
</evidence>
<dbReference type="Pfam" id="PF02990">
    <property type="entry name" value="EMP70"/>
    <property type="match status" value="1"/>
</dbReference>
<reference evidence="8 9" key="1">
    <citation type="journal article" date="2016" name="Proc. Natl. Acad. Sci. U.S.A.">
        <title>Comparative genomics of biotechnologically important yeasts.</title>
        <authorList>
            <person name="Riley R."/>
            <person name="Haridas S."/>
            <person name="Wolfe K.H."/>
            <person name="Lopes M.R."/>
            <person name="Hittinger C.T."/>
            <person name="Goeker M."/>
            <person name="Salamov A.A."/>
            <person name="Wisecaver J.H."/>
            <person name="Long T.M."/>
            <person name="Calvey C.H."/>
            <person name="Aerts A.L."/>
            <person name="Barry K.W."/>
            <person name="Choi C."/>
            <person name="Clum A."/>
            <person name="Coughlan A.Y."/>
            <person name="Deshpande S."/>
            <person name="Douglass A.P."/>
            <person name="Hanson S.J."/>
            <person name="Klenk H.-P."/>
            <person name="LaButti K.M."/>
            <person name="Lapidus A."/>
            <person name="Lindquist E.A."/>
            <person name="Lipzen A.M."/>
            <person name="Meier-Kolthoff J.P."/>
            <person name="Ohm R.A."/>
            <person name="Otillar R.P."/>
            <person name="Pangilinan J.L."/>
            <person name="Peng Y."/>
            <person name="Rokas A."/>
            <person name="Rosa C.A."/>
            <person name="Scheuner C."/>
            <person name="Sibirny A.A."/>
            <person name="Slot J.C."/>
            <person name="Stielow J.B."/>
            <person name="Sun H."/>
            <person name="Kurtzman C.P."/>
            <person name="Blackwell M."/>
            <person name="Grigoriev I.V."/>
            <person name="Jeffries T.W."/>
        </authorList>
    </citation>
    <scope>NUCLEOTIDE SEQUENCE [LARGE SCALE GENOMIC DNA]</scope>
    <source>
        <strain evidence="9">ATCC 58044 / CBS 1984 / NCYC 433 / NRRL Y-366-8</strain>
    </source>
</reference>
<dbReference type="EMBL" id="KV454209">
    <property type="protein sequence ID" value="ODQ60752.1"/>
    <property type="molecule type" value="Genomic_DNA"/>
</dbReference>
<dbReference type="GeneID" id="30200402"/>
<evidence type="ECO:0000256" key="3">
    <source>
        <dbReference type="ARBA" id="ARBA00022692"/>
    </source>
</evidence>
<name>A0A1E3P718_WICAA</name>
<keyword evidence="9" id="KW-1185">Reference proteome</keyword>
<feature type="transmembrane region" description="Helical" evidence="7">
    <location>
        <begin position="428"/>
        <end position="451"/>
    </location>
</feature>
<dbReference type="RefSeq" id="XP_019039959.1">
    <property type="nucleotide sequence ID" value="XM_019183156.1"/>
</dbReference>
<comment type="similarity">
    <text evidence="2 7">Belongs to the nonaspanin (TM9SF) (TC 9.A.2) family.</text>
</comment>
<dbReference type="PANTHER" id="PTHR10766">
    <property type="entry name" value="TRANSMEMBRANE 9 SUPERFAMILY PROTEIN"/>
    <property type="match status" value="1"/>
</dbReference>
<feature type="transmembrane region" description="Helical" evidence="7">
    <location>
        <begin position="474"/>
        <end position="501"/>
    </location>
</feature>
<comment type="subcellular location">
    <subcellularLocation>
        <location evidence="1">Membrane</location>
        <topology evidence="1">Multi-pass membrane protein</topology>
    </subcellularLocation>
</comment>
<dbReference type="Proteomes" id="UP000094112">
    <property type="component" value="Unassembled WGS sequence"/>
</dbReference>
<feature type="transmembrane region" description="Helical" evidence="7">
    <location>
        <begin position="579"/>
        <end position="609"/>
    </location>
</feature>
<keyword evidence="5 7" id="KW-1133">Transmembrane helix</keyword>
<keyword evidence="6 7" id="KW-0472">Membrane</keyword>
<dbReference type="GO" id="GO:0000329">
    <property type="term" value="C:fungal-type vacuole membrane"/>
    <property type="evidence" value="ECO:0007669"/>
    <property type="project" value="TreeGrafter"/>
</dbReference>
<dbReference type="InterPro" id="IPR004240">
    <property type="entry name" value="EMP70"/>
</dbReference>
<dbReference type="GO" id="GO:0005768">
    <property type="term" value="C:endosome"/>
    <property type="evidence" value="ECO:0007669"/>
    <property type="project" value="TreeGrafter"/>
</dbReference>
<dbReference type="OrthoDB" id="1666796at2759"/>
<protein>
    <recommendedName>
        <fullName evidence="7">Transmembrane 9 superfamily member</fullName>
    </recommendedName>
</protein>
<evidence type="ECO:0000256" key="4">
    <source>
        <dbReference type="ARBA" id="ARBA00022729"/>
    </source>
</evidence>
<organism evidence="8 9">
    <name type="scientific">Wickerhamomyces anomalus (strain ATCC 58044 / CBS 1984 / NCYC 433 / NRRL Y-366-8)</name>
    <name type="common">Yeast</name>
    <name type="synonym">Hansenula anomala</name>
    <dbReference type="NCBI Taxonomy" id="683960"/>
    <lineage>
        <taxon>Eukaryota</taxon>
        <taxon>Fungi</taxon>
        <taxon>Dikarya</taxon>
        <taxon>Ascomycota</taxon>
        <taxon>Saccharomycotina</taxon>
        <taxon>Saccharomycetes</taxon>
        <taxon>Phaffomycetales</taxon>
        <taxon>Wickerhamomycetaceae</taxon>
        <taxon>Wickerhamomyces</taxon>
    </lineage>
</organism>
<feature type="transmembrane region" description="Helical" evidence="7">
    <location>
        <begin position="321"/>
        <end position="348"/>
    </location>
</feature>
<dbReference type="AlphaFoldDB" id="A0A1E3P718"/>
<feature type="chain" id="PRO_5009027339" description="Transmembrane 9 superfamily member" evidence="7">
    <location>
        <begin position="19"/>
        <end position="619"/>
    </location>
</feature>
<sequence length="619" mass="69982">MFASLIFTLVAVINFTNAFYLPGVAPTSYKENEKIPLLVNHITPSVFHENKNKEDYVYSFDHYHPMLHFCQPEKLEKQPESLGSIIFGDRIYNSAFDITMLKNETCKSLCQTTYPPTDAGFVNKLIENGFSYNWLIDGLPAARRLHDKRTDSDFYGAGFELGFVDKDGKAHLDNHFDIQIEYHEREDGQFRIVGVTVEPHSWDRTEAECSAQEYQPVFVSPKDATNVVFTYDITFVPSATVWATRWDKYLHVYDPKIQWFSLINFSLIVVCLSLVMAHILVRALKNDITRYNDVNLDDEFQDESGWKLVHGDVFRAPKNPLLLSVLVGSGIQLFLMSFTTIGFALLGLLSPSNRGSLSTVMFILYALFGSVGSFISGSIYKFFGGEKWKLNMILTPVLVPGGILVTFAFLNFFLIFVKSSGAVPAGTLLAIVVIWFIISVPLSAVGSLLALKKEQLSQPVRTNQIPRQIPTQPFYLKTIIVALVAGIFPFGSISVEMYFIYSSLWFNRVFYMFGFLFFCFLLMAITTSLVTVLMTYYTLCAENYKWQWRSMFIAGGCSIYVFIHAIILSKFSLGGFTTIVLYVGYSLLISVLAFILTGSIGFIASLMFVRKIYSSVKID</sequence>
<keyword evidence="3 7" id="KW-0812">Transmembrane</keyword>
<accession>A0A1E3P718</accession>
<evidence type="ECO:0000256" key="6">
    <source>
        <dbReference type="ARBA" id="ARBA00023136"/>
    </source>
</evidence>
<feature type="transmembrane region" description="Helical" evidence="7">
    <location>
        <begin position="360"/>
        <end position="380"/>
    </location>
</feature>
<dbReference type="GO" id="GO:0007034">
    <property type="term" value="P:vacuolar transport"/>
    <property type="evidence" value="ECO:0007669"/>
    <property type="project" value="TreeGrafter"/>
</dbReference>
<feature type="signal peptide" evidence="7">
    <location>
        <begin position="1"/>
        <end position="18"/>
    </location>
</feature>
<feature type="transmembrane region" description="Helical" evidence="7">
    <location>
        <begin position="513"/>
        <end position="539"/>
    </location>
</feature>
<feature type="transmembrane region" description="Helical" evidence="7">
    <location>
        <begin position="551"/>
        <end position="573"/>
    </location>
</feature>
<evidence type="ECO:0000256" key="7">
    <source>
        <dbReference type="RuleBase" id="RU363079"/>
    </source>
</evidence>
<dbReference type="GO" id="GO:0072657">
    <property type="term" value="P:protein localization to membrane"/>
    <property type="evidence" value="ECO:0007669"/>
    <property type="project" value="TreeGrafter"/>
</dbReference>
<feature type="transmembrane region" description="Helical" evidence="7">
    <location>
        <begin position="259"/>
        <end position="281"/>
    </location>
</feature>